<protein>
    <submittedName>
        <fullName evidence="1">Family K-like protein</fullName>
    </submittedName>
</protein>
<evidence type="ECO:0000313" key="2">
    <source>
        <dbReference type="Proteomes" id="UP000289557"/>
    </source>
</evidence>
<reference evidence="1 2" key="1">
    <citation type="submission" date="2019-01" db="EMBL/GenBank/DDBJ databases">
        <authorList>
            <consortium name="Pathogen Informatics"/>
        </authorList>
    </citation>
    <scope>NUCLEOTIDE SEQUENCE [LARGE SCALE GENOMIC DNA]</scope>
    <source>
        <strain evidence="1 2">NCTC10119</strain>
    </source>
</reference>
<accession>A0AAP8E4D4</accession>
<dbReference type="Proteomes" id="UP000289557">
    <property type="component" value="Chromosome"/>
</dbReference>
<sequence length="84" mass="9835">MTIKKVKVTEKASVERMIEVLSDSEILSYLLSNKYTADGVNEIYVTMNIKDKDSNTQRKPDKMSLELELFLNQFIEFLKEQRKS</sequence>
<dbReference type="AlphaFoldDB" id="A0AAP8E4D4"/>
<dbReference type="RefSeq" id="WP_017532795.1">
    <property type="nucleotide sequence ID" value="NZ_AP017318.1"/>
</dbReference>
<evidence type="ECO:0000313" key="1">
    <source>
        <dbReference type="EMBL" id="VEU57346.1"/>
    </source>
</evidence>
<gene>
    <name evidence="1" type="ORF">NCTC10119_00619</name>
</gene>
<dbReference type="EMBL" id="LR214945">
    <property type="protein sequence ID" value="VEU57346.1"/>
    <property type="molecule type" value="Genomic_DNA"/>
</dbReference>
<name>A0AAP8E4D4_MYCPM</name>
<dbReference type="GeneID" id="66609204"/>
<organism evidence="1 2">
    <name type="scientific">Mycoplasmoides pneumoniae</name>
    <name type="common">Mycoplasma pneumoniae</name>
    <dbReference type="NCBI Taxonomy" id="2104"/>
    <lineage>
        <taxon>Bacteria</taxon>
        <taxon>Bacillati</taxon>
        <taxon>Mycoplasmatota</taxon>
        <taxon>Mycoplasmoidales</taxon>
        <taxon>Mycoplasmoidaceae</taxon>
        <taxon>Mycoplasmoides</taxon>
    </lineage>
</organism>
<proteinExistence type="predicted"/>